<dbReference type="PANTHER" id="PTHR33695">
    <property type="entry name" value="LIPOPROTEIN SIGNAL PEPTIDASE"/>
    <property type="match status" value="1"/>
</dbReference>
<keyword evidence="7 9" id="KW-1133">Transmembrane helix</keyword>
<comment type="pathway">
    <text evidence="9">Protein modification; lipoprotein biosynthesis (signal peptide cleavage).</text>
</comment>
<feature type="active site" evidence="9">
    <location>
        <position position="147"/>
    </location>
</feature>
<evidence type="ECO:0000256" key="2">
    <source>
        <dbReference type="ARBA" id="ARBA00022475"/>
    </source>
</evidence>
<evidence type="ECO:0000256" key="4">
    <source>
        <dbReference type="ARBA" id="ARBA00022692"/>
    </source>
</evidence>
<feature type="transmembrane region" description="Helical" evidence="9">
    <location>
        <begin position="65"/>
        <end position="83"/>
    </location>
</feature>
<keyword evidence="6 9" id="KW-0378">Hydrolase</keyword>
<keyword evidence="5 9" id="KW-0064">Aspartyl protease</keyword>
<dbReference type="InterPro" id="IPR001872">
    <property type="entry name" value="Peptidase_A8"/>
</dbReference>
<feature type="transmembrane region" description="Helical" evidence="9">
    <location>
        <begin position="95"/>
        <end position="119"/>
    </location>
</feature>
<evidence type="ECO:0000256" key="9">
    <source>
        <dbReference type="HAMAP-Rule" id="MF_00161"/>
    </source>
</evidence>
<keyword evidence="4 9" id="KW-0812">Transmembrane</keyword>
<keyword evidence="8 9" id="KW-0472">Membrane</keyword>
<evidence type="ECO:0000256" key="5">
    <source>
        <dbReference type="ARBA" id="ARBA00022750"/>
    </source>
</evidence>
<evidence type="ECO:0000256" key="3">
    <source>
        <dbReference type="ARBA" id="ARBA00022670"/>
    </source>
</evidence>
<evidence type="ECO:0000256" key="7">
    <source>
        <dbReference type="ARBA" id="ARBA00022989"/>
    </source>
</evidence>
<keyword evidence="3 9" id="KW-0645">Protease</keyword>
<feature type="transmembrane region" description="Helical" evidence="9">
    <location>
        <begin position="171"/>
        <end position="195"/>
    </location>
</feature>
<keyword evidence="2 9" id="KW-1003">Cell membrane</keyword>
<dbReference type="Pfam" id="PF01252">
    <property type="entry name" value="Peptidase_A8"/>
    <property type="match status" value="1"/>
</dbReference>
<dbReference type="GO" id="GO:0005886">
    <property type="term" value="C:plasma membrane"/>
    <property type="evidence" value="ECO:0007669"/>
    <property type="project" value="UniProtKB-SubCell"/>
</dbReference>
<evidence type="ECO:0000256" key="6">
    <source>
        <dbReference type="ARBA" id="ARBA00022801"/>
    </source>
</evidence>
<evidence type="ECO:0000256" key="8">
    <source>
        <dbReference type="ARBA" id="ARBA00023136"/>
    </source>
</evidence>
<evidence type="ECO:0000313" key="11">
    <source>
        <dbReference type="EMBL" id="MCY1721746.1"/>
    </source>
</evidence>
<dbReference type="Proteomes" id="UP001145087">
    <property type="component" value="Unassembled WGS sequence"/>
</dbReference>
<dbReference type="HAMAP" id="MF_00161">
    <property type="entry name" value="LspA"/>
    <property type="match status" value="1"/>
</dbReference>
<keyword evidence="11" id="KW-0449">Lipoprotein</keyword>
<dbReference type="AlphaFoldDB" id="A0A9X3F726"/>
<proteinExistence type="inferred from homology"/>
<comment type="similarity">
    <text evidence="1 9 10">Belongs to the peptidase A8 family.</text>
</comment>
<sequence length="218" mass="24963">MSRSVKSLIIIFLILIVDQVLKIWIKTNFAIGDEIVVFKNWFILHFVENNGMAFGFEFAGEYGKIFLSVFRILAVVVIGWYLFKLAKQKEIPFGFIVSISLIFAGAIGNIIDSLFYGMIFNDSYGQIATLFPEGGGYETFLHGRVVDMFYFPLIEGRYPEWIPKVGGNPFIFFRPVFNVADSAITVGIFSILLFYRKHFNKVEEKEKEVVETENSTEV</sequence>
<dbReference type="EC" id="3.4.23.36" evidence="9"/>
<protein>
    <recommendedName>
        <fullName evidence="9">Lipoprotein signal peptidase</fullName>
        <ecNumber evidence="9">3.4.23.36</ecNumber>
    </recommendedName>
    <alternativeName>
        <fullName evidence="9">Prolipoprotein signal peptidase</fullName>
    </alternativeName>
    <alternativeName>
        <fullName evidence="9">Signal peptidase II</fullName>
        <shortName evidence="9">SPase II</shortName>
    </alternativeName>
</protein>
<evidence type="ECO:0000256" key="1">
    <source>
        <dbReference type="ARBA" id="ARBA00006139"/>
    </source>
</evidence>
<evidence type="ECO:0000256" key="10">
    <source>
        <dbReference type="RuleBase" id="RU004181"/>
    </source>
</evidence>
<dbReference type="GO" id="GO:0006508">
    <property type="term" value="P:proteolysis"/>
    <property type="evidence" value="ECO:0007669"/>
    <property type="project" value="UniProtKB-KW"/>
</dbReference>
<dbReference type="EMBL" id="JAPOHD010000029">
    <property type="protein sequence ID" value="MCY1721746.1"/>
    <property type="molecule type" value="Genomic_DNA"/>
</dbReference>
<organism evidence="11 12">
    <name type="scientific">Draconibacterium aestuarii</name>
    <dbReference type="NCBI Taxonomy" id="2998507"/>
    <lineage>
        <taxon>Bacteria</taxon>
        <taxon>Pseudomonadati</taxon>
        <taxon>Bacteroidota</taxon>
        <taxon>Bacteroidia</taxon>
        <taxon>Marinilabiliales</taxon>
        <taxon>Prolixibacteraceae</taxon>
        <taxon>Draconibacterium</taxon>
    </lineage>
</organism>
<comment type="caution">
    <text evidence="11">The sequence shown here is derived from an EMBL/GenBank/DDBJ whole genome shotgun (WGS) entry which is preliminary data.</text>
</comment>
<dbReference type="NCBIfam" id="NF011369">
    <property type="entry name" value="PRK14788.1"/>
    <property type="match status" value="1"/>
</dbReference>
<evidence type="ECO:0000313" key="12">
    <source>
        <dbReference type="Proteomes" id="UP001145087"/>
    </source>
</evidence>
<dbReference type="RefSeq" id="WP_343334074.1">
    <property type="nucleotide sequence ID" value="NZ_JAPOHD010000029.1"/>
</dbReference>
<feature type="transmembrane region" description="Helical" evidence="9">
    <location>
        <begin position="7"/>
        <end position="25"/>
    </location>
</feature>
<gene>
    <name evidence="9" type="primary">lspA</name>
    <name evidence="11" type="ORF">OU798_15435</name>
</gene>
<dbReference type="PRINTS" id="PR00781">
    <property type="entry name" value="LIPOSIGPTASE"/>
</dbReference>
<reference evidence="11" key="1">
    <citation type="submission" date="2022-11" db="EMBL/GenBank/DDBJ databases">
        <title>Marilongibacter aestuarii gen. nov., sp. nov., isolated from tidal flat sediment.</title>
        <authorList>
            <person name="Jiayan W."/>
        </authorList>
    </citation>
    <scope>NUCLEOTIDE SEQUENCE</scope>
    <source>
        <strain evidence="11">Z1-6</strain>
    </source>
</reference>
<dbReference type="GO" id="GO:0004190">
    <property type="term" value="F:aspartic-type endopeptidase activity"/>
    <property type="evidence" value="ECO:0007669"/>
    <property type="project" value="UniProtKB-UniRule"/>
</dbReference>
<feature type="active site" evidence="9">
    <location>
        <position position="181"/>
    </location>
</feature>
<name>A0A9X3F726_9BACT</name>
<comment type="catalytic activity">
    <reaction evidence="9">
        <text>Release of signal peptides from bacterial membrane prolipoproteins. Hydrolyzes -Xaa-Yaa-Zaa-|-(S,diacylglyceryl)Cys-, in which Xaa is hydrophobic (preferably Leu), and Yaa (Ala or Ser) and Zaa (Gly or Ala) have small, neutral side chains.</text>
        <dbReference type="EC" id="3.4.23.36"/>
    </reaction>
</comment>
<comment type="subcellular location">
    <subcellularLocation>
        <location evidence="9">Cell membrane</location>
        <topology evidence="9">Multi-pass membrane protein</topology>
    </subcellularLocation>
</comment>
<dbReference type="PANTHER" id="PTHR33695:SF1">
    <property type="entry name" value="LIPOPROTEIN SIGNAL PEPTIDASE"/>
    <property type="match status" value="1"/>
</dbReference>
<comment type="function">
    <text evidence="9">This protein specifically catalyzes the removal of signal peptides from prolipoproteins.</text>
</comment>
<accession>A0A9X3F726</accession>
<keyword evidence="12" id="KW-1185">Reference proteome</keyword>